<dbReference type="InterPro" id="IPR024775">
    <property type="entry name" value="DinB-like"/>
</dbReference>
<proteinExistence type="predicted"/>
<dbReference type="EMBL" id="FQVQ01000004">
    <property type="protein sequence ID" value="SHF17858.1"/>
    <property type="molecule type" value="Genomic_DNA"/>
</dbReference>
<reference evidence="2 3" key="1">
    <citation type="submission" date="2016-11" db="EMBL/GenBank/DDBJ databases">
        <authorList>
            <person name="Jaros S."/>
            <person name="Januszkiewicz K."/>
            <person name="Wedrychowicz H."/>
        </authorList>
    </citation>
    <scope>NUCLEOTIDE SEQUENCE [LARGE SCALE GENOMIC DNA]</scope>
    <source>
        <strain evidence="2 3">DSM 25660</strain>
    </source>
</reference>
<protein>
    <submittedName>
        <fullName evidence="2">DinB superfamily protein</fullName>
    </submittedName>
</protein>
<keyword evidence="3" id="KW-1185">Reference proteome</keyword>
<dbReference type="AlphaFoldDB" id="A0A1M4ZIQ7"/>
<evidence type="ECO:0000313" key="2">
    <source>
        <dbReference type="EMBL" id="SHF17858.1"/>
    </source>
</evidence>
<dbReference type="InterPro" id="IPR034660">
    <property type="entry name" value="DinB/YfiT-like"/>
</dbReference>
<gene>
    <name evidence="2" type="ORF">SAMN05444377_104200</name>
</gene>
<sequence>MRINAVDRSEYADFYAGYLAQVATEYTLVEELEISLHRLIHFVRDIPMDKFDYRYAEGKWTIKDILQHLLDSERVFAYRALCIARHDQTAFPGFDEDFYVANAEANRRSIQDLLTEFTALRQANLCLFKSFSQEVMQRMGTASGHPVSVRALGFMIIGHQNHHLNVFQQRYLKE</sequence>
<dbReference type="OrthoDB" id="9793216at2"/>
<dbReference type="Proteomes" id="UP000184147">
    <property type="component" value="Unassembled WGS sequence"/>
</dbReference>
<organism evidence="2 3">
    <name type="scientific">Flavobacterium fontis</name>
    <dbReference type="NCBI Taxonomy" id="1124188"/>
    <lineage>
        <taxon>Bacteria</taxon>
        <taxon>Pseudomonadati</taxon>
        <taxon>Bacteroidota</taxon>
        <taxon>Flavobacteriia</taxon>
        <taxon>Flavobacteriales</taxon>
        <taxon>Flavobacteriaceae</taxon>
        <taxon>Flavobacterium</taxon>
    </lineage>
</organism>
<evidence type="ECO:0000259" key="1">
    <source>
        <dbReference type="Pfam" id="PF12867"/>
    </source>
</evidence>
<accession>A0A1M4ZIQ7</accession>
<feature type="domain" description="DinB-like" evidence="1">
    <location>
        <begin position="32"/>
        <end position="165"/>
    </location>
</feature>
<name>A0A1M4ZIQ7_9FLAO</name>
<dbReference type="SUPFAM" id="SSF109854">
    <property type="entry name" value="DinB/YfiT-like putative metalloenzymes"/>
    <property type="match status" value="1"/>
</dbReference>
<dbReference type="Gene3D" id="1.20.120.450">
    <property type="entry name" value="dinb family like domain"/>
    <property type="match status" value="1"/>
</dbReference>
<dbReference type="RefSeq" id="WP_073362410.1">
    <property type="nucleotide sequence ID" value="NZ_FQVQ01000004.1"/>
</dbReference>
<dbReference type="STRING" id="1124188.SAMN05444377_104200"/>
<evidence type="ECO:0000313" key="3">
    <source>
        <dbReference type="Proteomes" id="UP000184147"/>
    </source>
</evidence>
<dbReference type="Pfam" id="PF12867">
    <property type="entry name" value="DinB_2"/>
    <property type="match status" value="1"/>
</dbReference>